<keyword evidence="3" id="KW-0121">Carboxypeptidase</keyword>
<evidence type="ECO:0000313" key="4">
    <source>
        <dbReference type="Proteomes" id="UP001595987"/>
    </source>
</evidence>
<dbReference type="EMBL" id="JBHSGD010000005">
    <property type="protein sequence ID" value="MFC4652507.1"/>
    <property type="molecule type" value="Genomic_DNA"/>
</dbReference>
<evidence type="ECO:0000256" key="1">
    <source>
        <dbReference type="SAM" id="Phobius"/>
    </source>
</evidence>
<keyword evidence="3" id="KW-0378">Hydrolase</keyword>
<reference evidence="4" key="1">
    <citation type="journal article" date="2019" name="Int. J. Syst. Evol. Microbiol.">
        <title>The Global Catalogue of Microorganisms (GCM) 10K type strain sequencing project: providing services to taxonomists for standard genome sequencing and annotation.</title>
        <authorList>
            <consortium name="The Broad Institute Genomics Platform"/>
            <consortium name="The Broad Institute Genome Sequencing Center for Infectious Disease"/>
            <person name="Wu L."/>
            <person name="Ma J."/>
        </authorList>
    </citation>
    <scope>NUCLEOTIDE SEQUENCE [LARGE SCALE GENOMIC DNA]</scope>
    <source>
        <strain evidence="4">CCUG 63287</strain>
    </source>
</reference>
<sequence length="265" mass="29064">MKSKRKTIYIILSLIGIALVIGVTLILPSNTFHKPEKTKASTSQLEKNIASSIKSSESSTSSSSTGTALPIAHRTDWDLVLVNRQHPKAEMNPQLTTVDGKQVDVRIATAVKNFLTAAQQISPEEHLISGYRSVAYQTQLYNQYIADEMAGDGTVNTNGTAISKAQAIQNVQTYSQPPECSEHETGLAIDMSNVNSLNASPLAISSKVAALAPKYGFVQRFTSWGENSTGVHPEDWHFRYVGVQNAEYMTSHHLTLEEYLQLLPE</sequence>
<dbReference type="Proteomes" id="UP001595987">
    <property type="component" value="Unassembled WGS sequence"/>
</dbReference>
<organism evidence="3 4">
    <name type="scientific">Lactococcus nasutitermitis</name>
    <dbReference type="NCBI Taxonomy" id="1652957"/>
    <lineage>
        <taxon>Bacteria</taxon>
        <taxon>Bacillati</taxon>
        <taxon>Bacillota</taxon>
        <taxon>Bacilli</taxon>
        <taxon>Lactobacillales</taxon>
        <taxon>Streptococcaceae</taxon>
        <taxon>Lactococcus</taxon>
    </lineage>
</organism>
<keyword evidence="1" id="KW-0472">Membrane</keyword>
<proteinExistence type="predicted"/>
<keyword evidence="1" id="KW-1133">Transmembrane helix</keyword>
<comment type="caution">
    <text evidence="3">The sequence shown here is derived from an EMBL/GenBank/DDBJ whole genome shotgun (WGS) entry which is preliminary data.</text>
</comment>
<protein>
    <submittedName>
        <fullName evidence="3">D-alanyl-D-alanine carboxypeptidase family protein</fullName>
    </submittedName>
</protein>
<dbReference type="InterPro" id="IPR052179">
    <property type="entry name" value="DD-CPase-like"/>
</dbReference>
<evidence type="ECO:0000259" key="2">
    <source>
        <dbReference type="Pfam" id="PF02557"/>
    </source>
</evidence>
<dbReference type="GO" id="GO:0004180">
    <property type="term" value="F:carboxypeptidase activity"/>
    <property type="evidence" value="ECO:0007669"/>
    <property type="project" value="UniProtKB-KW"/>
</dbReference>
<dbReference type="SUPFAM" id="SSF55166">
    <property type="entry name" value="Hedgehog/DD-peptidase"/>
    <property type="match status" value="1"/>
</dbReference>
<dbReference type="InterPro" id="IPR003709">
    <property type="entry name" value="VanY-like_core_dom"/>
</dbReference>
<keyword evidence="3" id="KW-0645">Protease</keyword>
<feature type="transmembrane region" description="Helical" evidence="1">
    <location>
        <begin position="7"/>
        <end position="27"/>
    </location>
</feature>
<keyword evidence="4" id="KW-1185">Reference proteome</keyword>
<accession>A0ABV9JDW1</accession>
<dbReference type="RefSeq" id="WP_213536117.1">
    <property type="nucleotide sequence ID" value="NZ_BOVQ01000005.1"/>
</dbReference>
<dbReference type="InterPro" id="IPR009045">
    <property type="entry name" value="Zn_M74/Hedgehog-like"/>
</dbReference>
<dbReference type="Gene3D" id="3.30.1380.10">
    <property type="match status" value="1"/>
</dbReference>
<gene>
    <name evidence="3" type="ORF">ACFO26_06260</name>
</gene>
<keyword evidence="1" id="KW-0812">Transmembrane</keyword>
<feature type="domain" description="D-alanyl-D-alanine carboxypeptidase-like core" evidence="2">
    <location>
        <begin position="102"/>
        <end position="242"/>
    </location>
</feature>
<dbReference type="CDD" id="cd14852">
    <property type="entry name" value="LD-carboxypeptidase"/>
    <property type="match status" value="1"/>
</dbReference>
<dbReference type="InterPro" id="IPR058193">
    <property type="entry name" value="VanY/YodJ_core_dom"/>
</dbReference>
<dbReference type="Pfam" id="PF02557">
    <property type="entry name" value="VanY"/>
    <property type="match status" value="1"/>
</dbReference>
<name>A0ABV9JDW1_9LACT</name>
<dbReference type="PANTHER" id="PTHR34385:SF1">
    <property type="entry name" value="PEPTIDOGLYCAN L-ALANYL-D-GLUTAMATE ENDOPEPTIDASE CWLK"/>
    <property type="match status" value="1"/>
</dbReference>
<evidence type="ECO:0000313" key="3">
    <source>
        <dbReference type="EMBL" id="MFC4652507.1"/>
    </source>
</evidence>
<dbReference type="PANTHER" id="PTHR34385">
    <property type="entry name" value="D-ALANYL-D-ALANINE CARBOXYPEPTIDASE"/>
    <property type="match status" value="1"/>
</dbReference>